<dbReference type="InParanoid" id="D1YVA4"/>
<comment type="similarity">
    <text evidence="8">Belongs to the eukaryotic/archaeal RNase P protein component 4 family.</text>
</comment>
<reference evidence="9 10" key="1">
    <citation type="journal article" date="2007" name="Appl. Environ. Microbiol.">
        <title>Isolation of key methanogens for global methane emission from rice paddy fields: a novel isolate affiliated with the clone cluster rice cluster I.</title>
        <authorList>
            <person name="Sakai S."/>
            <person name="Imachi H."/>
            <person name="Sekiguchi Y."/>
            <person name="Ohashi A."/>
            <person name="Harada H."/>
            <person name="Kamagata Y."/>
        </authorList>
    </citation>
    <scope>NUCLEOTIDE SEQUENCE [LARGE SCALE GENOMIC DNA]</scope>
    <source>
        <strain evidence="10">DSM 17711 / JCM 13418 / NBRC 101707 / SANAE</strain>
    </source>
</reference>
<feature type="binding site" evidence="8">
    <location>
        <position position="71"/>
    </location>
    <ligand>
        <name>Zn(2+)</name>
        <dbReference type="ChEBI" id="CHEBI:29105"/>
    </ligand>
</feature>
<keyword evidence="1 8" id="KW-0963">Cytoplasm</keyword>
<gene>
    <name evidence="8 9" type="primary">rnp4</name>
    <name evidence="9" type="ordered locus">MCP_0304</name>
</gene>
<keyword evidence="10" id="KW-1185">Reference proteome</keyword>
<dbReference type="EMBL" id="AP011532">
    <property type="protein sequence ID" value="BAI60376.1"/>
    <property type="molecule type" value="Genomic_DNA"/>
</dbReference>
<dbReference type="GO" id="GO:0030677">
    <property type="term" value="C:ribonuclease P complex"/>
    <property type="evidence" value="ECO:0007669"/>
    <property type="project" value="UniProtKB-UniRule"/>
</dbReference>
<dbReference type="Gene3D" id="6.20.50.20">
    <property type="match status" value="1"/>
</dbReference>
<protein>
    <recommendedName>
        <fullName evidence="8">Ribonuclease P protein component 4</fullName>
        <shortName evidence="8">RNase P component 4</shortName>
        <ecNumber evidence="8">3.1.26.5</ecNumber>
    </recommendedName>
    <alternativeName>
        <fullName evidence="8">Rpp21</fullName>
    </alternativeName>
</protein>
<feature type="binding site" evidence="8">
    <location>
        <position position="97"/>
    </location>
    <ligand>
        <name>Zn(2+)</name>
        <dbReference type="ChEBI" id="CHEBI:29105"/>
    </ligand>
</feature>
<keyword evidence="6 8" id="KW-0378">Hydrolase</keyword>
<dbReference type="GO" id="GO:0004526">
    <property type="term" value="F:ribonuclease P activity"/>
    <property type="evidence" value="ECO:0007669"/>
    <property type="project" value="UniProtKB-UniRule"/>
</dbReference>
<dbReference type="eggNOG" id="arCOG04345">
    <property type="taxonomic scope" value="Archaea"/>
</dbReference>
<dbReference type="PANTHER" id="PTHR14742:SF0">
    <property type="entry name" value="RIBONUCLEASE P PROTEIN SUBUNIT P21"/>
    <property type="match status" value="1"/>
</dbReference>
<organism evidence="9 10">
    <name type="scientific">Methanocella paludicola (strain DSM 17711 / JCM 13418 / NBRC 101707 / SANAE)</name>
    <dbReference type="NCBI Taxonomy" id="304371"/>
    <lineage>
        <taxon>Archaea</taxon>
        <taxon>Methanobacteriati</taxon>
        <taxon>Methanobacteriota</taxon>
        <taxon>Stenosarchaea group</taxon>
        <taxon>Methanomicrobia</taxon>
        <taxon>Methanocellales</taxon>
        <taxon>Methanocellaceae</taxon>
        <taxon>Methanocella</taxon>
    </lineage>
</organism>
<comment type="catalytic activity">
    <reaction evidence="8">
        <text>Endonucleolytic cleavage of RNA, removing 5'-extranucleotides from tRNA precursor.</text>
        <dbReference type="EC" id="3.1.26.5"/>
    </reaction>
</comment>
<dbReference type="InterPro" id="IPR007175">
    <property type="entry name" value="Rpr2/Snm1/Rpp21"/>
</dbReference>
<evidence type="ECO:0000256" key="8">
    <source>
        <dbReference type="HAMAP-Rule" id="MF_00757"/>
    </source>
</evidence>
<accession>D1YVA4</accession>
<comment type="cofactor">
    <cofactor evidence="8">
        <name>Zn(2+)</name>
        <dbReference type="ChEBI" id="CHEBI:29105"/>
    </cofactor>
    <text evidence="8">Binds 1 zinc ion per subunit.</text>
</comment>
<dbReference type="PIRSF" id="PIRSF004878">
    <property type="entry name" value="RNase_P_4"/>
    <property type="match status" value="1"/>
</dbReference>
<dbReference type="EC" id="3.1.26.5" evidence="8"/>
<dbReference type="OrthoDB" id="10058at2157"/>
<dbReference type="PANTHER" id="PTHR14742">
    <property type="entry name" value="RIBONUCLEASE P SUBUNIT P21"/>
    <property type="match status" value="1"/>
</dbReference>
<name>D1YVA4_METPS</name>
<dbReference type="GO" id="GO:0008270">
    <property type="term" value="F:zinc ion binding"/>
    <property type="evidence" value="ECO:0007669"/>
    <property type="project" value="UniProtKB-UniRule"/>
</dbReference>
<feature type="binding site" evidence="8">
    <location>
        <position position="68"/>
    </location>
    <ligand>
        <name>Zn(2+)</name>
        <dbReference type="ChEBI" id="CHEBI:29105"/>
    </ligand>
</feature>
<dbReference type="HAMAP" id="MF_00757">
    <property type="entry name" value="RNase_P_4"/>
    <property type="match status" value="1"/>
</dbReference>
<keyword evidence="5 8" id="KW-0255">Endonuclease</keyword>
<dbReference type="RefSeq" id="WP_012899056.1">
    <property type="nucleotide sequence ID" value="NC_013665.1"/>
</dbReference>
<dbReference type="GO" id="GO:0005737">
    <property type="term" value="C:cytoplasm"/>
    <property type="evidence" value="ECO:0007669"/>
    <property type="project" value="UniProtKB-SubCell"/>
</dbReference>
<keyword evidence="2 8" id="KW-0819">tRNA processing</keyword>
<reference evidence="9 10" key="2">
    <citation type="journal article" date="2008" name="Int. J. Syst. Evol. Microbiol.">
        <title>Methanocella paludicola gen. nov., sp. nov., a methane-producing archaeon, the first isolate of the lineage 'Rice Cluster I', and proposal of the new archaeal order Methanocellales ord. nov.</title>
        <authorList>
            <person name="Sakai S."/>
            <person name="Imachi H."/>
            <person name="Hanada S."/>
            <person name="Ohashi A."/>
            <person name="Harada H."/>
            <person name="Kamagata Y."/>
        </authorList>
    </citation>
    <scope>NUCLEOTIDE SEQUENCE [LARGE SCALE GENOMIC DNA]</scope>
    <source>
        <strain evidence="10">DSM 17711 / JCM 13418 / NBRC 101707 / SANAE</strain>
    </source>
</reference>
<proteinExistence type="inferred from homology"/>
<dbReference type="Gene3D" id="1.20.5.420">
    <property type="entry name" value="Immunoglobulin FC, subunit C"/>
    <property type="match status" value="1"/>
</dbReference>
<keyword evidence="7 8" id="KW-0862">Zinc</keyword>
<sequence>MPERRRKEPQRKPFNVDMAEQRIKRLFELAEQAYPGRPDLADRYADIARRISMRHRVGIPRELKRRVCKGCGSFLVPGDNCRVRLDGNNIVITCMKCGAIKRYPYR</sequence>
<evidence type="ECO:0000256" key="4">
    <source>
        <dbReference type="ARBA" id="ARBA00022723"/>
    </source>
</evidence>
<evidence type="ECO:0000256" key="2">
    <source>
        <dbReference type="ARBA" id="ARBA00022694"/>
    </source>
</evidence>
<comment type="function">
    <text evidence="8">Part of ribonuclease P, a protein complex that generates mature tRNA molecules by cleaving their 5'-ends.</text>
</comment>
<keyword evidence="3 8" id="KW-0540">Nuclease</keyword>
<evidence type="ECO:0000256" key="1">
    <source>
        <dbReference type="ARBA" id="ARBA00022490"/>
    </source>
</evidence>
<dbReference type="GeneID" id="8680433"/>
<evidence type="ECO:0000256" key="5">
    <source>
        <dbReference type="ARBA" id="ARBA00022759"/>
    </source>
</evidence>
<feature type="binding site" evidence="8">
    <location>
        <position position="94"/>
    </location>
    <ligand>
        <name>Zn(2+)</name>
        <dbReference type="ChEBI" id="CHEBI:29105"/>
    </ligand>
</feature>
<dbReference type="STRING" id="304371.MCP_0304"/>
<dbReference type="AlphaFoldDB" id="D1YVA4"/>
<dbReference type="InterPro" id="IPR016432">
    <property type="entry name" value="RNP4"/>
</dbReference>
<evidence type="ECO:0000313" key="10">
    <source>
        <dbReference type="Proteomes" id="UP000001882"/>
    </source>
</evidence>
<comment type="subcellular location">
    <subcellularLocation>
        <location evidence="8">Cytoplasm</location>
    </subcellularLocation>
</comment>
<evidence type="ECO:0000256" key="7">
    <source>
        <dbReference type="ARBA" id="ARBA00022833"/>
    </source>
</evidence>
<reference evidence="10" key="3">
    <citation type="journal article" date="2011" name="PLoS ONE">
        <title>Genome sequence of a mesophilic hydrogenotrophic methanogen Methanocella paludicola, the first cultivated representative of the order Methanocellales.</title>
        <authorList>
            <person name="Sakai S."/>
            <person name="Takaki Y."/>
            <person name="Shimamura S."/>
            <person name="Sekine M."/>
            <person name="Tajima T."/>
            <person name="Kosugi H."/>
            <person name="Ichikawa N."/>
            <person name="Tasumi E."/>
            <person name="Hiraki A.T."/>
            <person name="Shimizu A."/>
            <person name="Kato Y."/>
            <person name="Nishiko R."/>
            <person name="Mori K."/>
            <person name="Fujita N."/>
            <person name="Imachi H."/>
            <person name="Takai K."/>
        </authorList>
    </citation>
    <scope>NUCLEOTIDE SEQUENCE [LARGE SCALE GENOMIC DNA]</scope>
    <source>
        <strain evidence="10">DSM 17711 / JCM 13418 / NBRC 101707 / SANAE</strain>
    </source>
</reference>
<dbReference type="Proteomes" id="UP000001882">
    <property type="component" value="Chromosome"/>
</dbReference>
<comment type="subunit">
    <text evidence="8">Consists of a catalytic RNA component and at least 4-5 protein subunits.</text>
</comment>
<evidence type="ECO:0000256" key="6">
    <source>
        <dbReference type="ARBA" id="ARBA00022801"/>
    </source>
</evidence>
<keyword evidence="4 8" id="KW-0479">Metal-binding</keyword>
<dbReference type="GO" id="GO:0001682">
    <property type="term" value="P:tRNA 5'-leader removal"/>
    <property type="evidence" value="ECO:0007669"/>
    <property type="project" value="UniProtKB-UniRule"/>
</dbReference>
<evidence type="ECO:0000256" key="3">
    <source>
        <dbReference type="ARBA" id="ARBA00022722"/>
    </source>
</evidence>
<evidence type="ECO:0000313" key="9">
    <source>
        <dbReference type="EMBL" id="BAI60376.1"/>
    </source>
</evidence>
<dbReference type="KEGG" id="mpd:MCP_0304"/>
<dbReference type="Pfam" id="PF04032">
    <property type="entry name" value="Rpr2"/>
    <property type="match status" value="1"/>
</dbReference>